<accession>A0ABC8M999</accession>
<protein>
    <recommendedName>
        <fullName evidence="1">F-box domain-containing protein</fullName>
    </recommendedName>
</protein>
<feature type="domain" description="F-box" evidence="1">
    <location>
        <begin position="16"/>
        <end position="62"/>
    </location>
</feature>
<dbReference type="InterPro" id="IPR032675">
    <property type="entry name" value="LRR_dom_sf"/>
</dbReference>
<keyword evidence="3" id="KW-1185">Reference proteome</keyword>
<dbReference type="InterPro" id="IPR036047">
    <property type="entry name" value="F-box-like_dom_sf"/>
</dbReference>
<dbReference type="SMART" id="SM00256">
    <property type="entry name" value="FBOX"/>
    <property type="match status" value="1"/>
</dbReference>
<name>A0ABC8M999_ERUVS</name>
<dbReference type="InterPro" id="IPR006566">
    <property type="entry name" value="FBD"/>
</dbReference>
<comment type="caution">
    <text evidence="2">The sequence shown here is derived from an EMBL/GenBank/DDBJ whole genome shotgun (WGS) entry which is preliminary data.</text>
</comment>
<sequence length="418" mass="47865">MNWFRMKCREHELTETRSISEFPDEVLLKILHCLPSKDAVATSVLSSQWRSLWKELNTFRYDGCSYSRDYRRFLLFITNLSNLESLDLRIDPAYMNGQIRTLVNLAVTRSLRKLSVVMVCSCFELPKSLFIYSQLETVIIEKASLVDVPLDARLVCLKSLRLLSVRFSNDESVERLLSRCPVLEDLVVRRISFTNVKVFTIDVDTLRSLCIDNSSGKARPEGVHGFVIRTPSLRCFTIKDRFSNYLQFEDMPELVKASVSVVSDQALGCLASTQYLSLCSLTSQTPSGISFLSLEHLELCTCSSEWWNLLTLILNAAPMLQVLKLKLFQKHCVQHDTIDSWKQPSHVPESLTSHLETFEWRQYKGTEKERDAAMYILANASGLKKATFYSESAEKHEILKELECVAKEVQSSCTFVFE</sequence>
<evidence type="ECO:0000313" key="3">
    <source>
        <dbReference type="Proteomes" id="UP001642260"/>
    </source>
</evidence>
<dbReference type="InterPro" id="IPR013101">
    <property type="entry name" value="LRR_PRU1-like"/>
</dbReference>
<dbReference type="InterPro" id="IPR053781">
    <property type="entry name" value="F-box_AtFBL13-like"/>
</dbReference>
<evidence type="ECO:0000259" key="1">
    <source>
        <dbReference type="PROSITE" id="PS50181"/>
    </source>
</evidence>
<dbReference type="InterPro" id="IPR001810">
    <property type="entry name" value="F-box_dom"/>
</dbReference>
<dbReference type="SUPFAM" id="SSF81383">
    <property type="entry name" value="F-box domain"/>
    <property type="match status" value="1"/>
</dbReference>
<reference evidence="2 3" key="1">
    <citation type="submission" date="2022-03" db="EMBL/GenBank/DDBJ databases">
        <authorList>
            <person name="Macdonald S."/>
            <person name="Ahmed S."/>
            <person name="Newling K."/>
        </authorList>
    </citation>
    <scope>NUCLEOTIDE SEQUENCE [LARGE SCALE GENOMIC DNA]</scope>
</reference>
<dbReference type="PROSITE" id="PS50181">
    <property type="entry name" value="FBOX"/>
    <property type="match status" value="1"/>
</dbReference>
<dbReference type="EMBL" id="CAKOAT010979598">
    <property type="protein sequence ID" value="CAH8392050.1"/>
    <property type="molecule type" value="Genomic_DNA"/>
</dbReference>
<dbReference type="PANTHER" id="PTHR31900:SF34">
    <property type="entry name" value="EMB|CAB62440.1-RELATED"/>
    <property type="match status" value="1"/>
</dbReference>
<dbReference type="Pfam" id="PF00646">
    <property type="entry name" value="F-box"/>
    <property type="match status" value="1"/>
</dbReference>
<dbReference type="Gene3D" id="3.80.10.10">
    <property type="entry name" value="Ribonuclease Inhibitor"/>
    <property type="match status" value="1"/>
</dbReference>
<dbReference type="Proteomes" id="UP001642260">
    <property type="component" value="Unassembled WGS sequence"/>
</dbReference>
<evidence type="ECO:0000313" key="2">
    <source>
        <dbReference type="EMBL" id="CAH8392050.1"/>
    </source>
</evidence>
<dbReference type="Gene3D" id="1.20.1280.50">
    <property type="match status" value="1"/>
</dbReference>
<dbReference type="SUPFAM" id="SSF52047">
    <property type="entry name" value="RNI-like"/>
    <property type="match status" value="1"/>
</dbReference>
<organism evidence="2 3">
    <name type="scientific">Eruca vesicaria subsp. sativa</name>
    <name type="common">Garden rocket</name>
    <name type="synonym">Eruca sativa</name>
    <dbReference type="NCBI Taxonomy" id="29727"/>
    <lineage>
        <taxon>Eukaryota</taxon>
        <taxon>Viridiplantae</taxon>
        <taxon>Streptophyta</taxon>
        <taxon>Embryophyta</taxon>
        <taxon>Tracheophyta</taxon>
        <taxon>Spermatophyta</taxon>
        <taxon>Magnoliopsida</taxon>
        <taxon>eudicotyledons</taxon>
        <taxon>Gunneridae</taxon>
        <taxon>Pentapetalae</taxon>
        <taxon>rosids</taxon>
        <taxon>malvids</taxon>
        <taxon>Brassicales</taxon>
        <taxon>Brassicaceae</taxon>
        <taxon>Brassiceae</taxon>
        <taxon>Eruca</taxon>
    </lineage>
</organism>
<dbReference type="Pfam" id="PF08387">
    <property type="entry name" value="FBD"/>
    <property type="match status" value="1"/>
</dbReference>
<dbReference type="PANTHER" id="PTHR31900">
    <property type="entry name" value="F-BOX/RNI SUPERFAMILY PROTEIN-RELATED"/>
    <property type="match status" value="1"/>
</dbReference>
<dbReference type="SMART" id="SM00579">
    <property type="entry name" value="FBD"/>
    <property type="match status" value="1"/>
</dbReference>
<gene>
    <name evidence="2" type="ORF">ERUC_LOCUS44533</name>
</gene>
<dbReference type="Pfam" id="PF07723">
    <property type="entry name" value="LRR_2"/>
    <property type="match status" value="1"/>
</dbReference>
<dbReference type="InterPro" id="IPR050232">
    <property type="entry name" value="FBL13/AtMIF1-like"/>
</dbReference>
<proteinExistence type="predicted"/>
<dbReference type="AlphaFoldDB" id="A0ABC8M999"/>
<dbReference type="CDD" id="cd22160">
    <property type="entry name" value="F-box_AtFBL13-like"/>
    <property type="match status" value="1"/>
</dbReference>